<dbReference type="Proteomes" id="UP000196402">
    <property type="component" value="Unassembled WGS sequence"/>
</dbReference>
<organism evidence="1 2">
    <name type="scientific">Plasmodium vivax</name>
    <name type="common">malaria parasite P. vivax</name>
    <dbReference type="NCBI Taxonomy" id="5855"/>
    <lineage>
        <taxon>Eukaryota</taxon>
        <taxon>Sar</taxon>
        <taxon>Alveolata</taxon>
        <taxon>Apicomplexa</taxon>
        <taxon>Aconoidasida</taxon>
        <taxon>Haemosporida</taxon>
        <taxon>Plasmodiidae</taxon>
        <taxon>Plasmodium</taxon>
        <taxon>Plasmodium (Plasmodium)</taxon>
    </lineage>
</organism>
<dbReference type="VEuPathDB" id="PlasmoDB:PVPAM_110066000"/>
<gene>
    <name evidence="1" type="ORF">PVT01_000067800</name>
</gene>
<proteinExistence type="predicted"/>
<dbReference type="Pfam" id="PF05795">
    <property type="entry name" value="Plasmodium_Vir"/>
    <property type="match status" value="1"/>
</dbReference>
<evidence type="ECO:0000313" key="1">
    <source>
        <dbReference type="EMBL" id="SCA60042.1"/>
    </source>
</evidence>
<sequence>MAEILNKEYLEQLESKYFYYQKFNKSKYSYCSDDFPYATIKNKINQYVKNENISEKLVNGICSFNIQDEGDFCNTLCDYFYYWIGDKVYDLVKSEEVFTKIIDTIYSELSRNAKQYKCKCTSKHKTKENFKKIKIAYDYYNDYGTLEEHLKNNNKLCDADYHNYLNNAVETYNSVFNECYSDNEPDYCIQLKKFIPIFSENMLSPLKCDLTNVNSEVQHMQSSSFTASSKLGDAYAIPPYRPMLEVYSSRIIFSKKFRKEQSNGSNNEL</sequence>
<dbReference type="AlphaFoldDB" id="A0A1G4E9I3"/>
<evidence type="ECO:0000313" key="2">
    <source>
        <dbReference type="Proteomes" id="UP000196402"/>
    </source>
</evidence>
<name>A0A1G4E9I3_PLAVI</name>
<reference evidence="1 2" key="1">
    <citation type="submission" date="2016-07" db="EMBL/GenBank/DDBJ databases">
        <authorList>
            <consortium name="Pathogen Informatics"/>
        </authorList>
    </citation>
    <scope>NUCLEOTIDE SEQUENCE [LARGE SCALE GENOMIC DNA]</scope>
</reference>
<dbReference type="VEuPathDB" id="PlasmoDB:PVX_069190"/>
<dbReference type="InterPro" id="IPR008780">
    <property type="entry name" value="Plasmodium_Vir"/>
</dbReference>
<accession>A0A1G4E9I3</accession>
<dbReference type="EMBL" id="FLYH01000172">
    <property type="protein sequence ID" value="SCA60042.1"/>
    <property type="molecule type" value="Genomic_DNA"/>
</dbReference>
<protein>
    <submittedName>
        <fullName evidence="1">Vir protein, putative</fullName>
    </submittedName>
</protein>